<evidence type="ECO:0000313" key="1">
    <source>
        <dbReference type="EMBL" id="OHS98835.1"/>
    </source>
</evidence>
<name>A0A1J4JMS3_9EUKA</name>
<organism evidence="1 2">
    <name type="scientific">Tritrichomonas foetus</name>
    <dbReference type="NCBI Taxonomy" id="1144522"/>
    <lineage>
        <taxon>Eukaryota</taxon>
        <taxon>Metamonada</taxon>
        <taxon>Parabasalia</taxon>
        <taxon>Tritrichomonadida</taxon>
        <taxon>Tritrichomonadidae</taxon>
        <taxon>Tritrichomonas</taxon>
    </lineage>
</organism>
<keyword evidence="2" id="KW-1185">Reference proteome</keyword>
<dbReference type="Proteomes" id="UP000179807">
    <property type="component" value="Unassembled WGS sequence"/>
</dbReference>
<reference evidence="1" key="1">
    <citation type="submission" date="2016-10" db="EMBL/GenBank/DDBJ databases">
        <authorList>
            <person name="Benchimol M."/>
            <person name="Almeida L.G."/>
            <person name="Vasconcelos A.T."/>
            <person name="Perreira-Neves A."/>
            <person name="Rosa I.A."/>
            <person name="Tasca T."/>
            <person name="Bogo M.R."/>
            <person name="de Souza W."/>
        </authorList>
    </citation>
    <scope>NUCLEOTIDE SEQUENCE [LARGE SCALE GENOMIC DNA]</scope>
    <source>
        <strain evidence="1">K</strain>
    </source>
</reference>
<protein>
    <submittedName>
        <fullName evidence="1">Uncharacterized protein</fullName>
    </submittedName>
</protein>
<dbReference type="VEuPathDB" id="TrichDB:TRFO_01915"/>
<comment type="caution">
    <text evidence="1">The sequence shown here is derived from an EMBL/GenBank/DDBJ whole genome shotgun (WGS) entry which is preliminary data.</text>
</comment>
<sequence length="321" mass="36556">MEILGNTITALVENDTRSLLELANKINTDSEAFKTMVTAESSASLSKTFSDKEVIADKAVDVFLNSFIAMKKIGLDDGTIDNLIRAKLTNWSGEVHESVAKYPFEIHITAEIPKDEPYENYIEKFAKTCSDAKVKPIMLDLQSQSNEHVMNDATTSSKIFGTEKEAFHEVERICNCLESYNFHVIRKKIETAIWYEKAQSKDLENGNYFECHVGLLIPENNYTESMNKLSELCKKHSAHLSRNTMKRADSGNIVQMATIRTYESPNPEQVSHRKFFENHIEAFANDLTESGFEYEKLVYEFALYDTRNSHDKAWLDSSKAA</sequence>
<dbReference type="AlphaFoldDB" id="A0A1J4JMS3"/>
<accession>A0A1J4JMS3</accession>
<dbReference type="GeneID" id="94825089"/>
<evidence type="ECO:0000313" key="2">
    <source>
        <dbReference type="Proteomes" id="UP000179807"/>
    </source>
</evidence>
<gene>
    <name evidence="1" type="ORF">TRFO_01915</name>
</gene>
<dbReference type="RefSeq" id="XP_068351972.1">
    <property type="nucleotide sequence ID" value="XM_068490385.1"/>
</dbReference>
<proteinExistence type="predicted"/>
<dbReference type="EMBL" id="MLAK01001037">
    <property type="protein sequence ID" value="OHS98835.1"/>
    <property type="molecule type" value="Genomic_DNA"/>
</dbReference>